<dbReference type="RefSeq" id="WP_114810973.1">
    <property type="nucleotide sequence ID" value="NZ_CP139965.1"/>
</dbReference>
<protein>
    <submittedName>
        <fullName evidence="2">AAA family ATPase</fullName>
    </submittedName>
</protein>
<dbReference type="PANTHER" id="PTHR32182:SF25">
    <property type="entry name" value="SLR1056 PROTEIN"/>
    <property type="match status" value="1"/>
</dbReference>
<evidence type="ECO:0000313" key="3">
    <source>
        <dbReference type="Proteomes" id="UP001325479"/>
    </source>
</evidence>
<dbReference type="EMBL" id="CP139965">
    <property type="protein sequence ID" value="WQD80961.1"/>
    <property type="molecule type" value="Genomic_DNA"/>
</dbReference>
<dbReference type="PIRSF" id="PIRSF029347">
    <property type="entry name" value="RecF"/>
    <property type="match status" value="1"/>
</dbReference>
<dbReference type="InterPro" id="IPR003959">
    <property type="entry name" value="ATPase_AAA_core"/>
</dbReference>
<accession>A0ABZ0WUP0</accession>
<organism evidence="2 3">
    <name type="scientific">Paraburkholderia kururiensis</name>
    <dbReference type="NCBI Taxonomy" id="984307"/>
    <lineage>
        <taxon>Bacteria</taxon>
        <taxon>Pseudomonadati</taxon>
        <taxon>Pseudomonadota</taxon>
        <taxon>Betaproteobacteria</taxon>
        <taxon>Burkholderiales</taxon>
        <taxon>Burkholderiaceae</taxon>
        <taxon>Paraburkholderia</taxon>
    </lineage>
</organism>
<name>A0ABZ0WUP0_9BURK</name>
<dbReference type="InterPro" id="IPR014555">
    <property type="entry name" value="RecF-like"/>
</dbReference>
<dbReference type="PANTHER" id="PTHR32182">
    <property type="entry name" value="DNA REPLICATION AND REPAIR PROTEIN RECF"/>
    <property type="match status" value="1"/>
</dbReference>
<dbReference type="Proteomes" id="UP001325479">
    <property type="component" value="Chromosome"/>
</dbReference>
<dbReference type="InterPro" id="IPR027417">
    <property type="entry name" value="P-loop_NTPase"/>
</dbReference>
<dbReference type="Gene3D" id="3.40.50.300">
    <property type="entry name" value="P-loop containing nucleotide triphosphate hydrolases"/>
    <property type="match status" value="2"/>
</dbReference>
<gene>
    <name evidence="2" type="ORF">U0042_10730</name>
</gene>
<reference evidence="2 3" key="1">
    <citation type="submission" date="2023-12" db="EMBL/GenBank/DDBJ databases">
        <title>Genome sequencing and assembly of bacterial species from a model synthetic community.</title>
        <authorList>
            <person name="Hogle S.L."/>
        </authorList>
    </citation>
    <scope>NUCLEOTIDE SEQUENCE [LARGE SCALE GENOMIC DNA]</scope>
    <source>
        <strain evidence="2 3">HAMBI 2494</strain>
    </source>
</reference>
<evidence type="ECO:0000259" key="1">
    <source>
        <dbReference type="Pfam" id="PF13304"/>
    </source>
</evidence>
<dbReference type="SUPFAM" id="SSF52540">
    <property type="entry name" value="P-loop containing nucleoside triphosphate hydrolases"/>
    <property type="match status" value="1"/>
</dbReference>
<evidence type="ECO:0000313" key="2">
    <source>
        <dbReference type="EMBL" id="WQD80961.1"/>
    </source>
</evidence>
<sequence>MLGTLAIAGYRSLRELVVPLAALNVVTGPNGSGKSNLYRALRLLAATARGGLIPSLAREGGLPSTLWAGPERFSRGMLAGEVPVQGTRRKEPVSLRLGFAGDTFGYAIDLGLPLPGVSQFQLDPIIKRECIWSGPVLRPSALLVDRQGPTLRTRDEEGEWAPVAQPIASFDSMMTEFSDPKTAPEMIAVREQIRSWRFYDHFRTDAEAPARQQQIGTHTPVLADDGADLAAAWQTIREIGNPRALDAAVEDAFPGSSVAVVNHDGRFEVTMQQHGLLRALKAAELSDGTLRYLLLVAALLTPRPPALLVLNEPETSLHPDLLPALARLIADAATRSQVLVVSHAARLIAALEREGGSQSIVLEKNLGATRIAQADELDLPAWKWPAR</sequence>
<dbReference type="Pfam" id="PF13304">
    <property type="entry name" value="AAA_21"/>
    <property type="match status" value="1"/>
</dbReference>
<proteinExistence type="predicted"/>
<feature type="domain" description="ATPase AAA-type core" evidence="1">
    <location>
        <begin position="23"/>
        <end position="346"/>
    </location>
</feature>
<keyword evidence="3" id="KW-1185">Reference proteome</keyword>